<gene>
    <name evidence="1" type="ORF">A7K98_12710</name>
    <name evidence="2" type="ORF">A7K99_12700</name>
</gene>
<name>A0A1Y0L9C8_TATCI</name>
<organism evidence="1 4">
    <name type="scientific">Tatumella citrea</name>
    <name type="common">Pantoea citrea</name>
    <dbReference type="NCBI Taxonomy" id="53336"/>
    <lineage>
        <taxon>Bacteria</taxon>
        <taxon>Pseudomonadati</taxon>
        <taxon>Pseudomonadota</taxon>
        <taxon>Gammaproteobacteria</taxon>
        <taxon>Enterobacterales</taxon>
        <taxon>Erwiniaceae</taxon>
        <taxon>Tatumella</taxon>
    </lineage>
</organism>
<dbReference type="EMBL" id="CP015579">
    <property type="protein sequence ID" value="ARU94547.1"/>
    <property type="molecule type" value="Genomic_DNA"/>
</dbReference>
<evidence type="ECO:0000313" key="3">
    <source>
        <dbReference type="Proteomes" id="UP000195729"/>
    </source>
</evidence>
<keyword evidence="3" id="KW-1185">Reference proteome</keyword>
<accession>A0A1Y0L9C8</accession>
<dbReference type="Proteomes" id="UP000195729">
    <property type="component" value="Chromosome"/>
</dbReference>
<proteinExistence type="predicted"/>
<evidence type="ECO:0000313" key="2">
    <source>
        <dbReference type="EMBL" id="ARU98585.1"/>
    </source>
</evidence>
<evidence type="ECO:0000313" key="1">
    <source>
        <dbReference type="EMBL" id="ARU94547.1"/>
    </source>
</evidence>
<dbReference type="EMBL" id="CP015581">
    <property type="protein sequence ID" value="ARU98585.1"/>
    <property type="molecule type" value="Genomic_DNA"/>
</dbReference>
<dbReference type="AlphaFoldDB" id="A0A1Y0L9C8"/>
<dbReference type="OrthoDB" id="6615244at2"/>
<protein>
    <recommendedName>
        <fullName evidence="5">Tail spike TSP1/Gp66 N-terminal domain-containing protein</fullName>
    </recommendedName>
</protein>
<evidence type="ECO:0000313" key="4">
    <source>
        <dbReference type="Proteomes" id="UP000195814"/>
    </source>
</evidence>
<dbReference type="KEGG" id="tci:A7K98_12710"/>
<sequence>MADYKIPTPTHKPVPSADIRDVVFAGAKVDEWVTSPGYTYTDRFGKQHLTAEGINNQFQQFLLNSGYEFLADYADGPITFTSRNQITAYNGEYYRPKASVSLPYTTTGNTVATWSTDKDNFVVVGDAALRQELAADDGEIVIGRIGYCSGLVATDPKAEGKKVTVIEFEKGSYTGGGEFISKLSTQFTADSGKVFASANSAYVWVRIEYLAGQPIQPEWYGCRGLGSAYPDTASFMKMISGLEDNDTVLLGMGREYYNDDPYNTRWAITKNNISIVGQGSTLSRRTMLSSDGFGIILDVQSVTKFYLGGRLHLAGNDPLSEIYNTSGVSLNSGVSYSNSPVQTFCIRIENSSDVVIGDGVTGERATYIGYINGCTRVSIKGSYRYSGQVYPLTGSDLSLGSAFKFNNSTEINTDITADNCAYSGVELEGYNYNGTIKVRSKNNYHAAAHLFTRNANFTVDVSAEDCVVSGIFIGNLSRVITGKVSFRSINTSAPAVFIQCTDTTMPVTDVSLDIVSYGQGTALTTYATTIGKYIYNNKFNVISERTATTGSHVALTSAYYNEISIRAIGGARCLTLSSGNFNDFILKPTYGVGTVYQSPGWYNNFDITSMTSEGASTATRYVLRYEQAIVEGSPSVTSNSPESMLAYNSKKDYATYPSYPNIAHATAIPTAVPVGGLWVDTDDDNTVKWRAS</sequence>
<reference evidence="3 4" key="1">
    <citation type="submission" date="2016-05" db="EMBL/GenBank/DDBJ databases">
        <title>Complete genome sequence of two 2,5-diketo-D-glunonic acid producing strain Tatumella citrea.</title>
        <authorList>
            <person name="Duan C."/>
            <person name="Yang J."/>
            <person name="Yang S."/>
        </authorList>
    </citation>
    <scope>NUCLEOTIDE SEQUENCE [LARGE SCALE GENOMIC DNA]</scope>
    <source>
        <strain evidence="2 3">ATCC 39140</strain>
        <strain evidence="1 4">DSM 13699</strain>
    </source>
</reference>
<dbReference type="Proteomes" id="UP000195814">
    <property type="component" value="Chromosome"/>
</dbReference>
<evidence type="ECO:0008006" key="5">
    <source>
        <dbReference type="Google" id="ProtNLM"/>
    </source>
</evidence>
<dbReference type="RefSeq" id="WP_087488912.1">
    <property type="nucleotide sequence ID" value="NZ_CP015579.1"/>
</dbReference>